<evidence type="ECO:0000259" key="3">
    <source>
        <dbReference type="Pfam" id="PF07814"/>
    </source>
</evidence>
<evidence type="ECO:0000313" key="5">
    <source>
        <dbReference type="Proteomes" id="UP000799302"/>
    </source>
</evidence>
<feature type="compositionally biased region" description="Acidic residues" evidence="2">
    <location>
        <begin position="492"/>
        <end position="503"/>
    </location>
</feature>
<feature type="compositionally biased region" description="Acidic residues" evidence="2">
    <location>
        <begin position="415"/>
        <end position="424"/>
    </location>
</feature>
<dbReference type="OrthoDB" id="78088at2759"/>
<comment type="similarity">
    <text evidence="1">Belongs to the WAPL family.</text>
</comment>
<proteinExistence type="inferred from homology"/>
<dbReference type="InterPro" id="IPR039874">
    <property type="entry name" value="WAPL"/>
</dbReference>
<feature type="region of interest" description="Disordered" evidence="2">
    <location>
        <begin position="112"/>
        <end position="347"/>
    </location>
</feature>
<reference evidence="4" key="1">
    <citation type="journal article" date="2020" name="Stud. Mycol.">
        <title>101 Dothideomycetes genomes: a test case for predicting lifestyles and emergence of pathogens.</title>
        <authorList>
            <person name="Haridas S."/>
            <person name="Albert R."/>
            <person name="Binder M."/>
            <person name="Bloem J."/>
            <person name="Labutti K."/>
            <person name="Salamov A."/>
            <person name="Andreopoulos B."/>
            <person name="Baker S."/>
            <person name="Barry K."/>
            <person name="Bills G."/>
            <person name="Bluhm B."/>
            <person name="Cannon C."/>
            <person name="Castanera R."/>
            <person name="Culley D."/>
            <person name="Daum C."/>
            <person name="Ezra D."/>
            <person name="Gonzalez J."/>
            <person name="Henrissat B."/>
            <person name="Kuo A."/>
            <person name="Liang C."/>
            <person name="Lipzen A."/>
            <person name="Lutzoni F."/>
            <person name="Magnuson J."/>
            <person name="Mondo S."/>
            <person name="Nolan M."/>
            <person name="Ohm R."/>
            <person name="Pangilinan J."/>
            <person name="Park H.-J."/>
            <person name="Ramirez L."/>
            <person name="Alfaro M."/>
            <person name="Sun H."/>
            <person name="Tritt A."/>
            <person name="Yoshinaga Y."/>
            <person name="Zwiers L.-H."/>
            <person name="Turgeon B."/>
            <person name="Goodwin S."/>
            <person name="Spatafora J."/>
            <person name="Crous P."/>
            <person name="Grigoriev I."/>
        </authorList>
    </citation>
    <scope>NUCLEOTIDE SEQUENCE</scope>
    <source>
        <strain evidence="4">CBS 115976</strain>
    </source>
</reference>
<dbReference type="PANTHER" id="PTHR22100:SF13">
    <property type="entry name" value="WINGS APART-LIKE PROTEIN HOMOLOG"/>
    <property type="match status" value="1"/>
</dbReference>
<feature type="compositionally biased region" description="Basic and acidic residues" evidence="2">
    <location>
        <begin position="425"/>
        <end position="435"/>
    </location>
</feature>
<gene>
    <name evidence="4" type="ORF">BT63DRAFT_251187</name>
</gene>
<evidence type="ECO:0000256" key="1">
    <source>
        <dbReference type="ARBA" id="ARBA00006854"/>
    </source>
</evidence>
<keyword evidence="5" id="KW-1185">Reference proteome</keyword>
<evidence type="ECO:0000256" key="2">
    <source>
        <dbReference type="SAM" id="MobiDB-lite"/>
    </source>
</evidence>
<organism evidence="4 5">
    <name type="scientific">Microthyrium microscopicum</name>
    <dbReference type="NCBI Taxonomy" id="703497"/>
    <lineage>
        <taxon>Eukaryota</taxon>
        <taxon>Fungi</taxon>
        <taxon>Dikarya</taxon>
        <taxon>Ascomycota</taxon>
        <taxon>Pezizomycotina</taxon>
        <taxon>Dothideomycetes</taxon>
        <taxon>Dothideomycetes incertae sedis</taxon>
        <taxon>Microthyriales</taxon>
        <taxon>Microthyriaceae</taxon>
        <taxon>Microthyrium</taxon>
    </lineage>
</organism>
<dbReference type="Proteomes" id="UP000799302">
    <property type="component" value="Unassembled WGS sequence"/>
</dbReference>
<feature type="region of interest" description="Disordered" evidence="2">
    <location>
        <begin position="1"/>
        <end position="87"/>
    </location>
</feature>
<dbReference type="PANTHER" id="PTHR22100">
    <property type="entry name" value="WINGS APART-LIKE PROTEIN HOMOLOG"/>
    <property type="match status" value="1"/>
</dbReference>
<feature type="region of interest" description="Disordered" evidence="2">
    <location>
        <begin position="479"/>
        <end position="510"/>
    </location>
</feature>
<accession>A0A6A6UCP4</accession>
<protein>
    <recommendedName>
        <fullName evidence="3">Wings apart-like protein C-terminal domain-containing protein</fullName>
    </recommendedName>
</protein>
<feature type="region of interest" description="Disordered" evidence="2">
    <location>
        <begin position="410"/>
        <end position="442"/>
    </location>
</feature>
<dbReference type="AlphaFoldDB" id="A0A6A6UCP4"/>
<dbReference type="InterPro" id="IPR022771">
    <property type="entry name" value="WAPL_C"/>
</dbReference>
<feature type="compositionally biased region" description="Polar residues" evidence="2">
    <location>
        <begin position="320"/>
        <end position="329"/>
    </location>
</feature>
<feature type="compositionally biased region" description="Polar residues" evidence="2">
    <location>
        <begin position="259"/>
        <end position="277"/>
    </location>
</feature>
<feature type="compositionally biased region" description="Basic and acidic residues" evidence="2">
    <location>
        <begin position="74"/>
        <end position="87"/>
    </location>
</feature>
<name>A0A6A6UCP4_9PEZI</name>
<dbReference type="Pfam" id="PF07814">
    <property type="entry name" value="WAPL"/>
    <property type="match status" value="1"/>
</dbReference>
<dbReference type="EMBL" id="MU004235">
    <property type="protein sequence ID" value="KAF2669143.1"/>
    <property type="molecule type" value="Genomic_DNA"/>
</dbReference>
<dbReference type="Gene3D" id="1.25.10.10">
    <property type="entry name" value="Leucine-rich Repeat Variant"/>
    <property type="match status" value="1"/>
</dbReference>
<sequence length="962" mass="105360">MATQGLAAPRRATTKTYGGPGRATYDSDIFGEPLSPKQAHAAWGSNKSRGLEKTISQSNVGLGGRSKMTKSPGLRKDEFDFPSSDDEKVVPVKKKTTTTVAKNNVKSKAKSVFDMPSSGEEKIVKKTKIKESSSSVAKAAVKRSKYGYPTSSKSAIPEPPNKPPTMVSTIASHENQRKKTDIYDLPDSGDETPKRKVSAPQPKRPAMAVTKAKTFQLSERPKISPVSGRTRQKTPALDGPREVKPSKTTLPTRPLRAQAPTSLGKVTSKPGRTTQPISKRKLLKVGSSAPAILSRMVEEATSTSESPPEQPLSPSPVSSNGVAMQTPSPRFSPARDTINTPRHAPAWEKLLEESESFDSPSDLPVADLRLVTAKKRAVVSMPRSSSDVTGMAPNKRRKLIDTLKVSATVTKYEDDSMEDDDESDDSSRMDLDVPRNTKQPAPRIPRITKKATYAQLRSHLAEQTEEDILDALMEGIAQPFGGPRQLSQKEDFDLDSDSDEDMEEGHPKSVHDLRAAGSKKRLLGDIEALVSGVEGQGSASISARRSDLLDLAKQCLEPSIVNLILDHSLDRPLLTSFGNSTDSVFDFLAASVLGLIAKETQQLQVLRGINRSGGIARLFELLDIDQDITRLVKERRFKMSIIAQRRIAAFKEPLLESGLWSSLKPTRLTAQLASLRALELLVRRTRELGGDELPIDDKTINRLITILEDSSVTNIQRDLVFSILESSSIGTTISSRGPWSIRSFERLSRILSTIFSLDATAQKSRNLALRLSINLSHNNERACALLATPTTVQSLLAMITNSFTVLQSSQSTADDPSILDELILTLGAMINLAEISETARACVVAPGTAVLEQLVRIFCDHNDATIEATSIESSRSNVPYGYLALLLINLCQTDRLRSEILSVLPGQSQLRGLITAAEEFIRMHQETDREMFDSTTEGNAQTEYTRRLMRMVSRLKETAMMN</sequence>
<evidence type="ECO:0000313" key="4">
    <source>
        <dbReference type="EMBL" id="KAF2669143.1"/>
    </source>
</evidence>
<feature type="domain" description="Wings apart-like protein C-terminal" evidence="3">
    <location>
        <begin position="508"/>
        <end position="838"/>
    </location>
</feature>
<dbReference type="InterPro" id="IPR011989">
    <property type="entry name" value="ARM-like"/>
</dbReference>